<dbReference type="AlphaFoldDB" id="A0A9Q1G250"/>
<gene>
    <name evidence="2" type="ORF">SKAU_G00046270</name>
</gene>
<feature type="compositionally biased region" description="Basic and acidic residues" evidence="1">
    <location>
        <begin position="58"/>
        <end position="77"/>
    </location>
</feature>
<reference evidence="2" key="1">
    <citation type="journal article" date="2023" name="Science">
        <title>Genome structures resolve the early diversification of teleost fishes.</title>
        <authorList>
            <person name="Parey E."/>
            <person name="Louis A."/>
            <person name="Montfort J."/>
            <person name="Bouchez O."/>
            <person name="Roques C."/>
            <person name="Iampietro C."/>
            <person name="Lluch J."/>
            <person name="Castinel A."/>
            <person name="Donnadieu C."/>
            <person name="Desvignes T."/>
            <person name="Floi Bucao C."/>
            <person name="Jouanno E."/>
            <person name="Wen M."/>
            <person name="Mejri S."/>
            <person name="Dirks R."/>
            <person name="Jansen H."/>
            <person name="Henkel C."/>
            <person name="Chen W.J."/>
            <person name="Zahm M."/>
            <person name="Cabau C."/>
            <person name="Klopp C."/>
            <person name="Thompson A.W."/>
            <person name="Robinson-Rechavi M."/>
            <person name="Braasch I."/>
            <person name="Lecointre G."/>
            <person name="Bobe J."/>
            <person name="Postlethwait J.H."/>
            <person name="Berthelot C."/>
            <person name="Roest Crollius H."/>
            <person name="Guiguen Y."/>
        </authorList>
    </citation>
    <scope>NUCLEOTIDE SEQUENCE</scope>
    <source>
        <strain evidence="2">WJC10195</strain>
    </source>
</reference>
<keyword evidence="3" id="KW-1185">Reference proteome</keyword>
<organism evidence="2 3">
    <name type="scientific">Synaphobranchus kaupii</name>
    <name type="common">Kaup's arrowtooth eel</name>
    <dbReference type="NCBI Taxonomy" id="118154"/>
    <lineage>
        <taxon>Eukaryota</taxon>
        <taxon>Metazoa</taxon>
        <taxon>Chordata</taxon>
        <taxon>Craniata</taxon>
        <taxon>Vertebrata</taxon>
        <taxon>Euteleostomi</taxon>
        <taxon>Actinopterygii</taxon>
        <taxon>Neopterygii</taxon>
        <taxon>Teleostei</taxon>
        <taxon>Anguilliformes</taxon>
        <taxon>Synaphobranchidae</taxon>
        <taxon>Synaphobranchus</taxon>
    </lineage>
</organism>
<feature type="region of interest" description="Disordered" evidence="1">
    <location>
        <begin position="20"/>
        <end position="100"/>
    </location>
</feature>
<dbReference type="EMBL" id="JAINUF010000002">
    <property type="protein sequence ID" value="KAJ8374047.1"/>
    <property type="molecule type" value="Genomic_DNA"/>
</dbReference>
<evidence type="ECO:0000313" key="2">
    <source>
        <dbReference type="EMBL" id="KAJ8374047.1"/>
    </source>
</evidence>
<name>A0A9Q1G250_SYNKA</name>
<proteinExistence type="predicted"/>
<dbReference type="Proteomes" id="UP001152622">
    <property type="component" value="Chromosome 2"/>
</dbReference>
<sequence>MEMGGVRWIRPIRTAESSVFHSCKGTPSASRMSCSKQRGGGTPETEVTEEEEEEEEEAARRCREDQAVAGGESERPPVRLTPLGEQREPGGSVSARFHQP</sequence>
<accession>A0A9Q1G250</accession>
<feature type="compositionally biased region" description="Polar residues" evidence="1">
    <location>
        <begin position="20"/>
        <end position="36"/>
    </location>
</feature>
<protein>
    <submittedName>
        <fullName evidence="2">Uncharacterized protein</fullName>
    </submittedName>
</protein>
<feature type="compositionally biased region" description="Acidic residues" evidence="1">
    <location>
        <begin position="46"/>
        <end position="57"/>
    </location>
</feature>
<comment type="caution">
    <text evidence="2">The sequence shown here is derived from an EMBL/GenBank/DDBJ whole genome shotgun (WGS) entry which is preliminary data.</text>
</comment>
<evidence type="ECO:0000256" key="1">
    <source>
        <dbReference type="SAM" id="MobiDB-lite"/>
    </source>
</evidence>
<evidence type="ECO:0000313" key="3">
    <source>
        <dbReference type="Proteomes" id="UP001152622"/>
    </source>
</evidence>